<sequence length="432" mass="45660">MNQIISQFNQCPVLLAPSQLSSLGGFKPQLDTSKLSMQELALATGISHDSKMKPYQVVNGIAVIRIQGALIHNLGWSSSNYTGYDVIKRKVAFAMQDKDVKGVFLPFHTGGGSVYGCPDTGDLIHQCSKVKPVWTLSEDMAYSAGQWLHAQGSRRLVTQSGGLGSVGVVVAHADMSKMLDDYGINMTLLFDGKHKVDGNPYEALSKTVKDKILADCKKTRGSFASAVSRGTGMSVGDVLSTEAECYTGQDAVDIGFAQEVVSSNTILNEFIEHVNKPKSVTTLGNVMDPNKDKKQADSQAPEQQASTTAPAVTEPAQSASEQSQQADERSRIKGIMGCAEAEGRGELANHLAFDTNMSVDEAKGILAAAPKATVADSPSAQQPASDAFAQAMGTEEHPNLSADGVEENAETGSVDVQASAILADFKAATGVK</sequence>
<evidence type="ECO:0000313" key="7">
    <source>
        <dbReference type="EMBL" id="AKN39665.1"/>
    </source>
</evidence>
<dbReference type="InterPro" id="IPR002142">
    <property type="entry name" value="Peptidase_S49"/>
</dbReference>
<dbReference type="Gene3D" id="3.90.226.10">
    <property type="entry name" value="2-enoyl-CoA Hydratase, Chain A, domain 1"/>
    <property type="match status" value="1"/>
</dbReference>
<proteinExistence type="inferred from homology"/>
<feature type="compositionally biased region" description="Polar residues" evidence="5">
    <location>
        <begin position="297"/>
        <end position="310"/>
    </location>
</feature>
<comment type="similarity">
    <text evidence="1">Belongs to the peptidase S49 family.</text>
</comment>
<dbReference type="PANTHER" id="PTHR33209:SF1">
    <property type="entry name" value="PEPTIDASE S49 DOMAIN-CONTAINING PROTEIN"/>
    <property type="match status" value="1"/>
</dbReference>
<evidence type="ECO:0000256" key="2">
    <source>
        <dbReference type="ARBA" id="ARBA00022670"/>
    </source>
</evidence>
<organism evidence="7">
    <name type="scientific">Vibrio sp. 1F_97</name>
    <dbReference type="NCBI Taxonomy" id="1652827"/>
    <lineage>
        <taxon>Bacteria</taxon>
        <taxon>Pseudomonadati</taxon>
        <taxon>Pseudomonadota</taxon>
        <taxon>Gammaproteobacteria</taxon>
        <taxon>Vibrionales</taxon>
        <taxon>Vibrionaceae</taxon>
        <taxon>Vibrio</taxon>
    </lineage>
</organism>
<feature type="domain" description="Peptidase S49" evidence="6">
    <location>
        <begin position="128"/>
        <end position="273"/>
    </location>
</feature>
<keyword evidence="4" id="KW-0720">Serine protease</keyword>
<protein>
    <submittedName>
        <fullName evidence="7">Phage protein</fullName>
    </submittedName>
</protein>
<evidence type="ECO:0000256" key="5">
    <source>
        <dbReference type="SAM" id="MobiDB-lite"/>
    </source>
</evidence>
<dbReference type="InterPro" id="IPR029045">
    <property type="entry name" value="ClpP/crotonase-like_dom_sf"/>
</dbReference>
<evidence type="ECO:0000256" key="1">
    <source>
        <dbReference type="ARBA" id="ARBA00008683"/>
    </source>
</evidence>
<feature type="region of interest" description="Disordered" evidence="5">
    <location>
        <begin position="392"/>
        <end position="411"/>
    </location>
</feature>
<dbReference type="PANTHER" id="PTHR33209">
    <property type="entry name" value="PROTEASE 4"/>
    <property type="match status" value="1"/>
</dbReference>
<dbReference type="EMBL" id="KP795655">
    <property type="protein sequence ID" value="AKN39665.1"/>
    <property type="molecule type" value="Genomic_DNA"/>
</dbReference>
<dbReference type="InterPro" id="IPR033855">
    <property type="entry name" value="Protein_C"/>
</dbReference>
<keyword evidence="2" id="KW-0645">Protease</keyword>
<name>A0A0H3ZTR7_9VIBR</name>
<keyword evidence="3" id="KW-0378">Hydrolase</keyword>
<reference evidence="7" key="1">
    <citation type="journal article" date="2015" name="MBio">
        <title>Eco-Evolutionary Dynamics of Episomes among Ecologically Cohesive Bacterial Populations.</title>
        <authorList>
            <person name="Xue H."/>
            <person name="Cordero O.X."/>
            <person name="Camas F.M."/>
            <person name="Trimble W."/>
            <person name="Meyer F."/>
            <person name="Guglielmini J."/>
            <person name="Rocha E.P."/>
            <person name="Polz M.F."/>
        </authorList>
    </citation>
    <scope>NUCLEOTIDE SEQUENCE</scope>
    <source>
        <strain evidence="7">1F_97</strain>
    </source>
</reference>
<feature type="region of interest" description="Disordered" evidence="5">
    <location>
        <begin position="280"/>
        <end position="330"/>
    </location>
</feature>
<evidence type="ECO:0000256" key="3">
    <source>
        <dbReference type="ARBA" id="ARBA00022801"/>
    </source>
</evidence>
<dbReference type="SUPFAM" id="SSF52096">
    <property type="entry name" value="ClpP/crotonase"/>
    <property type="match status" value="1"/>
</dbReference>
<evidence type="ECO:0000259" key="6">
    <source>
        <dbReference type="Pfam" id="PF01343"/>
    </source>
</evidence>
<accession>A0A0H3ZTR7</accession>
<evidence type="ECO:0000256" key="4">
    <source>
        <dbReference type="ARBA" id="ARBA00022825"/>
    </source>
</evidence>
<dbReference type="CDD" id="cd07022">
    <property type="entry name" value="S49_Sppa_36K_type"/>
    <property type="match status" value="1"/>
</dbReference>
<dbReference type="Pfam" id="PF01343">
    <property type="entry name" value="Peptidase_S49"/>
    <property type="match status" value="1"/>
</dbReference>
<feature type="compositionally biased region" description="Low complexity" evidence="5">
    <location>
        <begin position="316"/>
        <end position="325"/>
    </location>
</feature>
<dbReference type="GO" id="GO:0008236">
    <property type="term" value="F:serine-type peptidase activity"/>
    <property type="evidence" value="ECO:0007669"/>
    <property type="project" value="UniProtKB-KW"/>
</dbReference>
<dbReference type="GO" id="GO:0006508">
    <property type="term" value="P:proteolysis"/>
    <property type="evidence" value="ECO:0007669"/>
    <property type="project" value="UniProtKB-KW"/>
</dbReference>
<dbReference type="AlphaFoldDB" id="A0A0H3ZTR7"/>